<organism evidence="1 2">
    <name type="scientific">Candidatus Beckwithbacteria bacterium CG10_big_fil_rev_8_21_14_0_10_34_10</name>
    <dbReference type="NCBI Taxonomy" id="1974495"/>
    <lineage>
        <taxon>Bacteria</taxon>
        <taxon>Candidatus Beckwithiibacteriota</taxon>
    </lineage>
</organism>
<evidence type="ECO:0000313" key="2">
    <source>
        <dbReference type="Proteomes" id="UP000230093"/>
    </source>
</evidence>
<dbReference type="Proteomes" id="UP000230093">
    <property type="component" value="Unassembled WGS sequence"/>
</dbReference>
<evidence type="ECO:0000313" key="1">
    <source>
        <dbReference type="EMBL" id="PIS09112.1"/>
    </source>
</evidence>
<reference evidence="2" key="1">
    <citation type="submission" date="2017-09" db="EMBL/GenBank/DDBJ databases">
        <title>Depth-based differentiation of microbial function through sediment-hosted aquifers and enrichment of novel symbionts in the deep terrestrial subsurface.</title>
        <authorList>
            <person name="Probst A.J."/>
            <person name="Ladd B."/>
            <person name="Jarett J.K."/>
            <person name="Geller-Mcgrath D.E."/>
            <person name="Sieber C.M.K."/>
            <person name="Emerson J.B."/>
            <person name="Anantharaman K."/>
            <person name="Thomas B.C."/>
            <person name="Malmstrom R."/>
            <person name="Stieglmeier M."/>
            <person name="Klingl A."/>
            <person name="Woyke T."/>
            <person name="Ryan C.M."/>
            <person name="Banfield J.F."/>
        </authorList>
    </citation>
    <scope>NUCLEOTIDE SEQUENCE [LARGE SCALE GENOMIC DNA]</scope>
</reference>
<gene>
    <name evidence="1" type="ORF">COT75_03130</name>
</gene>
<proteinExistence type="predicted"/>
<sequence>MKKKIMIISLALGLIGLVAYGTSRVYAENNFNRHDSIIQKLVDRFGLDKGEVETVFDEIRGERQTEMQARFTERLDQTVAEGKITPEQKEAILQKKQEMQANRLGLKDLSLEERQIQRETHQKEMKAWAEENGLDLKDLFGGMGMRGEHLGGMKGNFGLNQ</sequence>
<accession>A0A2H0W8Y6</accession>
<evidence type="ECO:0008006" key="3">
    <source>
        <dbReference type="Google" id="ProtNLM"/>
    </source>
</evidence>
<dbReference type="EMBL" id="PEZT01000018">
    <property type="protein sequence ID" value="PIS09112.1"/>
    <property type="molecule type" value="Genomic_DNA"/>
</dbReference>
<dbReference type="AlphaFoldDB" id="A0A2H0W8Y6"/>
<protein>
    <recommendedName>
        <fullName evidence="3">DUF2680 domain-containing protein</fullName>
    </recommendedName>
</protein>
<comment type="caution">
    <text evidence="1">The sequence shown here is derived from an EMBL/GenBank/DDBJ whole genome shotgun (WGS) entry which is preliminary data.</text>
</comment>
<name>A0A2H0W8Y6_9BACT</name>